<feature type="compositionally biased region" description="Gly residues" evidence="1">
    <location>
        <begin position="1354"/>
        <end position="1371"/>
    </location>
</feature>
<feature type="region of interest" description="Disordered" evidence="1">
    <location>
        <begin position="3107"/>
        <end position="3154"/>
    </location>
</feature>
<feature type="compositionally biased region" description="Acidic residues" evidence="1">
    <location>
        <begin position="2893"/>
        <end position="2903"/>
    </location>
</feature>
<feature type="compositionally biased region" description="Polar residues" evidence="1">
    <location>
        <begin position="3506"/>
        <end position="3515"/>
    </location>
</feature>
<feature type="compositionally biased region" description="Acidic residues" evidence="1">
    <location>
        <begin position="3691"/>
        <end position="3716"/>
    </location>
</feature>
<comment type="caution">
    <text evidence="2">The sequence shown here is derived from an EMBL/GenBank/DDBJ whole genome shotgun (WGS) entry which is preliminary data.</text>
</comment>
<feature type="compositionally biased region" description="Polar residues" evidence="1">
    <location>
        <begin position="2549"/>
        <end position="2568"/>
    </location>
</feature>
<feature type="region of interest" description="Disordered" evidence="1">
    <location>
        <begin position="914"/>
        <end position="1072"/>
    </location>
</feature>
<feature type="region of interest" description="Disordered" evidence="1">
    <location>
        <begin position="3681"/>
        <end position="3820"/>
    </location>
</feature>
<dbReference type="GO" id="GO:0000993">
    <property type="term" value="F:RNA polymerase II complex binding"/>
    <property type="evidence" value="ECO:0007669"/>
    <property type="project" value="TreeGrafter"/>
</dbReference>
<feature type="compositionally biased region" description="Polar residues" evidence="1">
    <location>
        <begin position="1058"/>
        <end position="1068"/>
    </location>
</feature>
<dbReference type="PANTHER" id="PTHR12460">
    <property type="entry name" value="CYCLIN-DEPENDENT KINASE INHIBITOR-RELATED PROTEIN"/>
    <property type="match status" value="1"/>
</dbReference>
<protein>
    <submittedName>
        <fullName evidence="2">Uncharacterized protein</fullName>
    </submittedName>
</protein>
<feature type="compositionally biased region" description="Acidic residues" evidence="1">
    <location>
        <begin position="3519"/>
        <end position="3535"/>
    </location>
</feature>
<feature type="region of interest" description="Disordered" evidence="1">
    <location>
        <begin position="2676"/>
        <end position="2705"/>
    </location>
</feature>
<feature type="compositionally biased region" description="Acidic residues" evidence="1">
    <location>
        <begin position="2941"/>
        <end position="2963"/>
    </location>
</feature>
<gene>
    <name evidence="2" type="ORF">BOKJ2_LOCUS2858</name>
</gene>
<feature type="compositionally biased region" description="Polar residues" evidence="1">
    <location>
        <begin position="4036"/>
        <end position="4046"/>
    </location>
</feature>
<organism evidence="2 3">
    <name type="scientific">Bursaphelenchus okinawaensis</name>
    <dbReference type="NCBI Taxonomy" id="465554"/>
    <lineage>
        <taxon>Eukaryota</taxon>
        <taxon>Metazoa</taxon>
        <taxon>Ecdysozoa</taxon>
        <taxon>Nematoda</taxon>
        <taxon>Chromadorea</taxon>
        <taxon>Rhabditida</taxon>
        <taxon>Tylenchina</taxon>
        <taxon>Tylenchomorpha</taxon>
        <taxon>Aphelenchoidea</taxon>
        <taxon>Aphelenchoididae</taxon>
        <taxon>Bursaphelenchus</taxon>
    </lineage>
</organism>
<feature type="region of interest" description="Disordered" evidence="1">
    <location>
        <begin position="741"/>
        <end position="760"/>
    </location>
</feature>
<name>A0A811K3S8_9BILA</name>
<dbReference type="OrthoDB" id="10681584at2759"/>
<feature type="compositionally biased region" description="Low complexity" evidence="1">
    <location>
        <begin position="2569"/>
        <end position="2587"/>
    </location>
</feature>
<feature type="compositionally biased region" description="Low complexity" evidence="1">
    <location>
        <begin position="1765"/>
        <end position="1779"/>
    </location>
</feature>
<feature type="compositionally biased region" description="Polar residues" evidence="1">
    <location>
        <begin position="3107"/>
        <end position="3116"/>
    </location>
</feature>
<feature type="compositionally biased region" description="Polar residues" evidence="1">
    <location>
        <begin position="3723"/>
        <end position="3737"/>
    </location>
</feature>
<feature type="compositionally biased region" description="Low complexity" evidence="1">
    <location>
        <begin position="2680"/>
        <end position="2703"/>
    </location>
</feature>
<feature type="compositionally biased region" description="Basic and acidic residues" evidence="1">
    <location>
        <begin position="3809"/>
        <end position="3819"/>
    </location>
</feature>
<feature type="region of interest" description="Disordered" evidence="1">
    <location>
        <begin position="1413"/>
        <end position="1437"/>
    </location>
</feature>
<reference evidence="2" key="1">
    <citation type="submission" date="2020-09" db="EMBL/GenBank/DDBJ databases">
        <authorList>
            <person name="Kikuchi T."/>
        </authorList>
    </citation>
    <scope>NUCLEOTIDE SEQUENCE</scope>
    <source>
        <strain evidence="2">SH1</strain>
    </source>
</reference>
<feature type="region of interest" description="Disordered" evidence="1">
    <location>
        <begin position="3950"/>
        <end position="4054"/>
    </location>
</feature>
<feature type="region of interest" description="Disordered" evidence="1">
    <location>
        <begin position="1744"/>
        <end position="1828"/>
    </location>
</feature>
<evidence type="ECO:0000313" key="3">
    <source>
        <dbReference type="Proteomes" id="UP000614601"/>
    </source>
</evidence>
<feature type="compositionally biased region" description="Acidic residues" evidence="1">
    <location>
        <begin position="3032"/>
        <end position="3047"/>
    </location>
</feature>
<evidence type="ECO:0000256" key="1">
    <source>
        <dbReference type="SAM" id="MobiDB-lite"/>
    </source>
</evidence>
<feature type="compositionally biased region" description="Acidic residues" evidence="1">
    <location>
        <begin position="939"/>
        <end position="949"/>
    </location>
</feature>
<feature type="region of interest" description="Disordered" evidence="1">
    <location>
        <begin position="3022"/>
        <end position="3047"/>
    </location>
</feature>
<feature type="compositionally biased region" description="Low complexity" evidence="1">
    <location>
        <begin position="2339"/>
        <end position="2357"/>
    </location>
</feature>
<feature type="compositionally biased region" description="Low complexity" evidence="1">
    <location>
        <begin position="1025"/>
        <end position="1036"/>
    </location>
</feature>
<feature type="compositionally biased region" description="Basic and acidic residues" evidence="1">
    <location>
        <begin position="3495"/>
        <end position="3505"/>
    </location>
</feature>
<keyword evidence="3" id="KW-1185">Reference proteome</keyword>
<dbReference type="Proteomes" id="UP000614601">
    <property type="component" value="Unassembled WGS sequence"/>
</dbReference>
<feature type="region of interest" description="Disordered" evidence="1">
    <location>
        <begin position="3621"/>
        <end position="3643"/>
    </location>
</feature>
<feature type="region of interest" description="Disordered" evidence="1">
    <location>
        <begin position="2498"/>
        <end position="2526"/>
    </location>
</feature>
<feature type="compositionally biased region" description="Gly residues" evidence="1">
    <location>
        <begin position="2305"/>
        <end position="2327"/>
    </location>
</feature>
<feature type="compositionally biased region" description="Low complexity" evidence="1">
    <location>
        <begin position="3117"/>
        <end position="3140"/>
    </location>
</feature>
<feature type="compositionally biased region" description="Acidic residues" evidence="1">
    <location>
        <begin position="1320"/>
        <end position="1334"/>
    </location>
</feature>
<dbReference type="EMBL" id="CAJFDH010000002">
    <property type="protein sequence ID" value="CAD5209779.1"/>
    <property type="molecule type" value="Genomic_DNA"/>
</dbReference>
<feature type="compositionally biased region" description="Acidic residues" evidence="1">
    <location>
        <begin position="3746"/>
        <end position="3757"/>
    </location>
</feature>
<feature type="compositionally biased region" description="Acidic residues" evidence="1">
    <location>
        <begin position="3484"/>
        <end position="3494"/>
    </location>
</feature>
<feature type="compositionally biased region" description="Polar residues" evidence="1">
    <location>
        <begin position="3554"/>
        <end position="3570"/>
    </location>
</feature>
<feature type="region of interest" description="Disordered" evidence="1">
    <location>
        <begin position="2549"/>
        <end position="2587"/>
    </location>
</feature>
<feature type="region of interest" description="Disordered" evidence="1">
    <location>
        <begin position="2884"/>
        <end position="2989"/>
    </location>
</feature>
<feature type="region of interest" description="Disordered" evidence="1">
    <location>
        <begin position="2302"/>
        <end position="2357"/>
    </location>
</feature>
<feature type="compositionally biased region" description="Basic and acidic residues" evidence="1">
    <location>
        <begin position="3958"/>
        <end position="4019"/>
    </location>
</feature>
<feature type="region of interest" description="Disordered" evidence="1">
    <location>
        <begin position="2631"/>
        <end position="2652"/>
    </location>
</feature>
<dbReference type="PANTHER" id="PTHR12460:SF0">
    <property type="entry name" value="CID DOMAIN-CONTAINING PROTEIN-RELATED"/>
    <property type="match status" value="1"/>
</dbReference>
<sequence length="4054" mass="450101">MALSVSISDLKNRKRLLTLSTAGPLIADVIADVLSKHGDGIKVRSIISIYGLVNDVRHHLTGGDRIPEKCDSLQIFMNFDQEIQVFVFDQDQSALASFEYPENYPLSKILISVSQRCGLSEERLIHVDFKDKDSFEVCTASTSNPENGTYALTYDITDVDIPPYFDEITELPDCLAKLRLEDCIDEEVCRGKSFMLKKMQNGKELDANEIRQLVMSFRLVLRRFFSHRHAERNELDIFIEHLFGKYTPFDRKSFLTELNDVRHFTQKRDQRLMALKQMIFKGQKESSLSCRKTTVHFINSCNVLRAEAELVLPPGELKCVGDVVWSAAQQVAPFRVDEIRYIDVIRKGLSQKCDIMDEFEQNALYQITIALWKFNVYIFNEKLDQLHQFTFPVDTQISQLLAYIKEQYGYAGQYILKVVTCFGDVYELSAKHIVKGPNSVVVMVHTGKDLISAGYKRNLPEIAKKITLEEVLETAPPNVQDAQRILYRLKRDQNIPLDEKDSKNLCTAIASALHRIIPNRCPRLCETRLFVANLFRGLTIPKKSLYTVITKRGDNLTNIQYASLCVHKLAYKPFEKLAKKIVMNDLRKLSSLASNGELDGYDEHHEADVSDENPENFELSQVSPQKAREEAQAASCHVFNTDFKMLRKLFYDMNQDGVELLEKVSKILKMDSNNCVAMFKFKMESFHAIEPDEPLVDGAPIFMEFYEGTDFLNKKSCVMTKLPKHLANLTVEKLLKDEENDMAKENDDKQVDNEEKDEINAEKRRRNEEILKKLEKVEELTEEEMKFVCKKVAQPLMKYIPKRMAHDKEIMIYLNQVFGEIPKVLENAHLLSQFAAEIGENFKEHKLKRAYYCHRVLKHGMTSVKEKAVFEMAWEDRKKKLAIQAERGEEDPIQEDDGSLEEYAEAGEFKEDFEGLCRPSTSGTGSNVEGDDTERNDADLDAEDDEDGLDFCGTRKSGAYDIRRKGASGTRKNGANDTGEDSEENIKQTSRKVTSKSVRNLIEAFEGMSSDSESRKGVKRVASGAQNQAHLANLNARTMSSTPKRRRSDRPNHLKRPASSNNAKTTISARKENKENEVVLNKVNVLIYNEDLQQEGVLEIEEDVNLEIVLDMVLKHFEGRKKEHILSVKQVINGELMEIKMNCDYVKEEVLFVQLFQGNYPLSGAAELGNVPDCIKHMSIQDFYPSFGKEADDIHKNLLEAKALTANQIANIVIVVGRLLNKLILTRQSTMFERGIVLVHMLRDFSVKVANQFENKVIHGNFKAFYKMTPLEFMCQIYEGSEREKNATVLDWHKAFKNGKCIDVDTVEEDIIDSNEFDETGALMIDEDPQEDSGDWGGFDDYMDSGNAPLLDIGIGGQGRGGSGDQDGGEGQGEDEDEHNVASSSRQGKKQGSIGQRMSSDLSYMVPSTSAATVPSLLSDKQPSRTTNAPSPSATLPTDAAAAWDNLGDLAKGFTDDNSRSPQQDRPSEANVEAAAHPPLEVLSQMFSALPDGPISQPSNAEVLCIFLLVDHKGKVLQIERRQESMTVVQQFNDICNRLKLNSQGLIRIDRLEGKSHYRVRTNSECMWSTIVATIHTDSFVKNWITECPPSLASISVDDFLKKLNDKTRQRFRNIFETNQEIRVGDSSLILKYFLELVLPVFLYQTPNPKVLLDIFRRFFRNYPYFDCEQYIDFVKIKNSSWKNETRKISRVVELQSVAVLKKTLKDKTLLAKWGIECGSGLKRAGGREAHDQVQGVQHEAGFKGQAGGVQDRQDQAGGHGQASGLQGQVGHQGQVGQQGQAGGLQGRQAQVGEQGQQRQFDQAGQHFQASGQQAQADVQGQADGRQGQGLQNMVSQIPATGVEYRLRDYLHNPPYYPGNQQIQNPNIQFLQYQNAQNQQNPNLQYRQFLQMKNPQYQLQRLNPQHQPQLQNLQHQQPQIQNPCLQRQPQLSTSNAQTIVGPGHLRAENCARFMPKHLNMNRLIIFDETMRFVRSVNFPPPYLVENTKDFIAHATALRRNVIMYMRHVRDQNTNTCTVFAQIYLGTKRTCAPTEEPEPPPHFGQIPLRTLIAVAGITNYNGLNQHSLQQMAKWIAAFIFDYYRCRDPTTGEINRALHRMFAPELIHALMKPGPTSAPTDIASGILPKALRTRQKELRSFFEKNVALLRNAQAKFDEQFVANMGHSAPPAFNLQAYRPYRGPMPNVVQGQGAYQVRPQVVPGQMLPSGMGFAQPGQVQQGGQGGQMGQVGVAGGVQGQVSQGKAFGGQDGAFGGHLGQAGAHGGVGHIGQIGAHGARVSQGGAHGAQVSQAGAHCSQFGQAEVHGGQVGQSGPYGGRFGSDGAHGGIQGPEMPDQTSRRPSVVSIHSESSTPSPSLTTPMALLQQMSGIGLSCRTGTPQDDLVQSSVLGPSTSTAFGAATSSAFGASTSLASGEPEVIIEDSVPSTSKSADSVAAGRAIITAGTPLNFDFNSRVEGEVVAQDDDDGELQIVEQDDVQQFEQGQGDEGGEGNEAMAFEGHRSEGGASGAYHDKRKNSKTQTAQEPSDLIMNDELRALQNMYCTETLIPSSVATEGASNSPPMATSPSVSMSRASTAPSATVTTSSAQSTSPLLQNLLTMPRKVVLRKPTNSTSPISTKLAYTSLISPIDRPSTLATRTTASPLTSTSDASPLSSEGYNMTAPLFSAAYTKLTSSLATHNKATSSPTTSHPKPTTSSPSANASTPDSTEKVFAKSQAMPEFYIIVDLALKFYGMYTMKKDENQPNFCKDVVLSHIKTRFTEHRKEAEEVIDEPIYLGSFMVVKEMNNKPKIFAVLVDMFGVSKGDDYYYRRFLNKYLKNMAKECVHAYKLFHKQKYLQYLAEHSLKIVLNSEYMATKRDFNPLREANNDSDDDIVFEGFYGESEATKAKRRRTVGPDDEYLDDNYENEALTSQRSSENHGRSYDEEDSLNDQGNLDLSTSREEESYENESEDEYHDEDDSDDDIEIIAEIVKRKCSDEQNEGTLGMTGGNDEMPDQGEALEGRFVGKNANFARKRVTNHSALDETVESEGHNEEETMDFEADDHGEDVDSEYVNQGEGMNSEYVNQGEDMDPEHHVQHHLLDSEFHGQDHCLDSEAKEAETVNDLVNPSEITASNVINQPTTSTSLTKPCTTTPGASNTTTSGVSTAPKRPEPADIEDDDDDIQVVAEVKRKLLSTNHIVIANEKLETIHACPFPYQVKFENIFGFTKEKCQIQDKDILEMYKIVVNEKNICSVEKVTGPLYAQVVYVIVYTGKVPQMPRVSQKKILEVMKTYDLAELIETDDKSFADSLRSGKKLKITDPSKAMVYCELVIKAFFQHCTFRRGHKLEIDQFVSNLLDKYPNLDKQSLLYDAANKKDLIKFNIELWELTTFNDQLDEVVHQYNGFLKTSPFSAETAKMTLTTTKVYEEKREPLIDYICQVQDASDENGLGYEVIDDDCEGAVDSGEAMNSGDATVNEEATGVQDGTELGVTEGSEAVTTSEVATVNEESENAMDSEAVEPKVTAKDSDGTSTSESATAKENDDFEDVTAEPMEVEDSEANTMPVEQESDATRCESEPATTTGCELEPTSTTRCGSEPAATVSCDSGDKSTARCESEVPLTSRCNSEAPSTSRFQVEVPLASRCNSEAPSTSRSEAEALLTSRCNSEVPSTSRVLQNRMRKAFRHGRYSKSIDACLDLNDHFLEKLKPKSSRASDDEEDEDQEELEEEDQEELDGGEDQEVPIVQEPGSTSNPPSTKQQSPKEIIYVDLGSDDEDDVEGAEGDAQASGGVEADLQASEDIELDEQASGGVEADLQSSEGIELDGQASESVEPEVQHSEGHDLNDVVISEAVNQQNQPSGVFDDMKTNPEAVAHETPAAEQNYEELLDSPDETMENTNNITIYDEEALLNSDDDDLILIDEYNGEDDLEGGNQSLEAILVVDQARQEATEVTVQGNAEVTVGKAAEVTMEGTVESMVVGGTMDSKKASEGDKDLDEHCEDAEKPVDEPEGHDNELHKPEEDREQAEKLVEGSEGHDTDIQKPDDGSEDTAGQELLMEVDTVGQSSNDSVASLQIDENAL</sequence>
<evidence type="ECO:0000313" key="2">
    <source>
        <dbReference type="EMBL" id="CAD5209779.1"/>
    </source>
</evidence>
<dbReference type="GO" id="GO:0031124">
    <property type="term" value="P:mRNA 3'-end processing"/>
    <property type="evidence" value="ECO:0007669"/>
    <property type="project" value="TreeGrafter"/>
</dbReference>
<feature type="compositionally biased region" description="Low complexity" evidence="1">
    <location>
        <begin position="1787"/>
        <end position="1828"/>
    </location>
</feature>
<dbReference type="EMBL" id="CAJFCW020000002">
    <property type="protein sequence ID" value="CAG9090045.1"/>
    <property type="molecule type" value="Genomic_DNA"/>
</dbReference>
<feature type="compositionally biased region" description="Polar residues" evidence="1">
    <location>
        <begin position="1419"/>
        <end position="1436"/>
    </location>
</feature>
<feature type="region of interest" description="Disordered" evidence="1">
    <location>
        <begin position="597"/>
        <end position="619"/>
    </location>
</feature>
<proteinExistence type="predicted"/>
<feature type="compositionally biased region" description="Basic residues" evidence="1">
    <location>
        <begin position="1043"/>
        <end position="1056"/>
    </location>
</feature>
<feature type="region of interest" description="Disordered" evidence="1">
    <location>
        <begin position="1450"/>
        <end position="1473"/>
    </location>
</feature>
<feature type="region of interest" description="Disordered" evidence="1">
    <location>
        <begin position="3456"/>
        <end position="3586"/>
    </location>
</feature>
<accession>A0A811K3S8</accession>
<feature type="region of interest" description="Disordered" evidence="1">
    <location>
        <begin position="1320"/>
        <end position="1398"/>
    </location>
</feature>
<dbReference type="Proteomes" id="UP000783686">
    <property type="component" value="Unassembled WGS sequence"/>
</dbReference>